<reference evidence="1" key="1">
    <citation type="submission" date="2018-04" db="EMBL/GenBank/DDBJ databases">
        <title>Transcriptome of Schizaphis graminum biotype I.</title>
        <authorList>
            <person name="Scully E.D."/>
            <person name="Geib S.M."/>
            <person name="Palmer N.A."/>
            <person name="Koch K."/>
            <person name="Bradshaw J."/>
            <person name="Heng-Moss T."/>
            <person name="Sarath G."/>
        </authorList>
    </citation>
    <scope>NUCLEOTIDE SEQUENCE</scope>
</reference>
<organism evidence="1">
    <name type="scientific">Schizaphis graminum</name>
    <name type="common">Green bug aphid</name>
    <dbReference type="NCBI Taxonomy" id="13262"/>
    <lineage>
        <taxon>Eukaryota</taxon>
        <taxon>Metazoa</taxon>
        <taxon>Ecdysozoa</taxon>
        <taxon>Arthropoda</taxon>
        <taxon>Hexapoda</taxon>
        <taxon>Insecta</taxon>
        <taxon>Pterygota</taxon>
        <taxon>Neoptera</taxon>
        <taxon>Paraneoptera</taxon>
        <taxon>Hemiptera</taxon>
        <taxon>Sternorrhyncha</taxon>
        <taxon>Aphidomorpha</taxon>
        <taxon>Aphidoidea</taxon>
        <taxon>Aphididae</taxon>
        <taxon>Aphidini</taxon>
        <taxon>Schizaphis</taxon>
    </lineage>
</organism>
<gene>
    <name evidence="1" type="ORF">g.115450</name>
</gene>
<sequence>MYAIESKQHLFKNRILNNYYKKKHGLVFIIIFSVRKNRSSFVSFLRAFCVSVFWRRNVRSHHIIIIITYRRGRLILNNIKHYYYMIIIVVMITVKHEYRTGTSYYCRLPRVPAGQVGRVQTGLRDLVHPRRTGYLPTVLFLKDRVARVHSLNTDIL</sequence>
<dbReference type="AlphaFoldDB" id="A0A2S2NEK8"/>
<accession>A0A2S2NEK8</accession>
<evidence type="ECO:0000313" key="1">
    <source>
        <dbReference type="EMBL" id="MBY15664.1"/>
    </source>
</evidence>
<name>A0A2S2NEK8_SCHGA</name>
<protein>
    <submittedName>
        <fullName evidence="1">Uncharacterized protein</fullName>
    </submittedName>
</protein>
<dbReference type="EMBL" id="GGMR01003045">
    <property type="protein sequence ID" value="MBY15664.1"/>
    <property type="molecule type" value="Transcribed_RNA"/>
</dbReference>
<proteinExistence type="predicted"/>